<reference evidence="1 2" key="1">
    <citation type="submission" date="2017-01" db="EMBL/GenBank/DDBJ databases">
        <authorList>
            <person name="Mah S.A."/>
            <person name="Swanson W.J."/>
            <person name="Moy G.W."/>
            <person name="Vacquier V.D."/>
        </authorList>
    </citation>
    <scope>NUCLEOTIDE SEQUENCE [LARGE SCALE GENOMIC DNA]</scope>
    <source>
        <strain evidence="1 2">GSMNP</strain>
    </source>
</reference>
<dbReference type="Proteomes" id="UP000187283">
    <property type="component" value="Unassembled WGS sequence"/>
</dbReference>
<protein>
    <submittedName>
        <fullName evidence="1">Uncharacterized protein</fullName>
    </submittedName>
</protein>
<evidence type="ECO:0000313" key="2">
    <source>
        <dbReference type="Proteomes" id="UP000187283"/>
    </source>
</evidence>
<organism evidence="1 2">
    <name type="scientific">Smittium culicis</name>
    <dbReference type="NCBI Taxonomy" id="133412"/>
    <lineage>
        <taxon>Eukaryota</taxon>
        <taxon>Fungi</taxon>
        <taxon>Fungi incertae sedis</taxon>
        <taxon>Zoopagomycota</taxon>
        <taxon>Kickxellomycotina</taxon>
        <taxon>Harpellomycetes</taxon>
        <taxon>Harpellales</taxon>
        <taxon>Legeriomycetaceae</taxon>
        <taxon>Smittium</taxon>
    </lineage>
</organism>
<comment type="caution">
    <text evidence="1">The sequence shown here is derived from an EMBL/GenBank/DDBJ whole genome shotgun (WGS) entry which is preliminary data.</text>
</comment>
<dbReference type="AlphaFoldDB" id="A0A1R1X2N3"/>
<dbReference type="EMBL" id="LSSN01005657">
    <property type="protein sequence ID" value="OMJ08871.1"/>
    <property type="molecule type" value="Genomic_DNA"/>
</dbReference>
<sequence length="53" mass="6166">MTNEKPIKRARNTFSDVLKGNLPHGTPKPIIIKKNEPKKIKSIFRYDQKIDMS</sequence>
<name>A0A1R1X2N3_9FUNG</name>
<dbReference type="OrthoDB" id="5554389at2759"/>
<keyword evidence="2" id="KW-1185">Reference proteome</keyword>
<evidence type="ECO:0000313" key="1">
    <source>
        <dbReference type="EMBL" id="OMJ08871.1"/>
    </source>
</evidence>
<accession>A0A1R1X2N3</accession>
<proteinExistence type="predicted"/>
<gene>
    <name evidence="1" type="ORF">AYI70_g11264</name>
</gene>
<feature type="non-terminal residue" evidence="1">
    <location>
        <position position="53"/>
    </location>
</feature>